<gene>
    <name evidence="3" type="ORF">B1B_02512</name>
</gene>
<dbReference type="PANTHER" id="PTHR11203:SF37">
    <property type="entry name" value="INTEGRATOR COMPLEX SUBUNIT 11"/>
    <property type="match status" value="1"/>
</dbReference>
<sequence length="131" mass="14445">MPPRAYLRDRAALQRALERVHVVEDPRDRITAQNRGEVIVTTGGMLDGGPVLHYLGLRQKDPTSAIFLVGFQVEDSNGRQLVERGTLTVAGVQIHPKMQLKTFDFSSHAGHSDLVGLVRKVNPSKVVLMHG</sequence>
<dbReference type="EMBL" id="AUZY01001500">
    <property type="protein sequence ID" value="EQD74711.1"/>
    <property type="molecule type" value="Genomic_DNA"/>
</dbReference>
<dbReference type="Gene3D" id="3.60.15.10">
    <property type="entry name" value="Ribonuclease Z/Hydroxyacylglutathione hydrolase-like"/>
    <property type="match status" value="1"/>
</dbReference>
<dbReference type="PANTHER" id="PTHR11203">
    <property type="entry name" value="CLEAVAGE AND POLYADENYLATION SPECIFICITY FACTOR FAMILY MEMBER"/>
    <property type="match status" value="1"/>
</dbReference>
<evidence type="ECO:0000259" key="2">
    <source>
        <dbReference type="SMART" id="SM01027"/>
    </source>
</evidence>
<proteinExistence type="predicted"/>
<dbReference type="SUPFAM" id="SSF56281">
    <property type="entry name" value="Metallo-hydrolase/oxidoreductase"/>
    <property type="match status" value="1"/>
</dbReference>
<dbReference type="GO" id="GO:0016787">
    <property type="term" value="F:hydrolase activity"/>
    <property type="evidence" value="ECO:0007669"/>
    <property type="project" value="UniProtKB-KW"/>
</dbReference>
<reference evidence="3" key="1">
    <citation type="submission" date="2013-08" db="EMBL/GenBank/DDBJ databases">
        <authorList>
            <person name="Mendez C."/>
            <person name="Richter M."/>
            <person name="Ferrer M."/>
            <person name="Sanchez J."/>
        </authorList>
    </citation>
    <scope>NUCLEOTIDE SEQUENCE</scope>
</reference>
<evidence type="ECO:0000313" key="3">
    <source>
        <dbReference type="EMBL" id="EQD74711.1"/>
    </source>
</evidence>
<dbReference type="AlphaFoldDB" id="T1BPG5"/>
<name>T1BPG5_9ZZZZ</name>
<dbReference type="GO" id="GO:0004521">
    <property type="term" value="F:RNA endonuclease activity"/>
    <property type="evidence" value="ECO:0007669"/>
    <property type="project" value="TreeGrafter"/>
</dbReference>
<feature type="domain" description="Beta-Casp" evidence="2">
    <location>
        <begin position="4"/>
        <end position="81"/>
    </location>
</feature>
<dbReference type="SMART" id="SM01027">
    <property type="entry name" value="Beta-Casp"/>
    <property type="match status" value="1"/>
</dbReference>
<evidence type="ECO:0000256" key="1">
    <source>
        <dbReference type="ARBA" id="ARBA00022801"/>
    </source>
</evidence>
<dbReference type="Pfam" id="PF10996">
    <property type="entry name" value="Beta-Casp"/>
    <property type="match status" value="1"/>
</dbReference>
<dbReference type="Gene3D" id="3.40.50.10890">
    <property type="match status" value="1"/>
</dbReference>
<dbReference type="InterPro" id="IPR022712">
    <property type="entry name" value="Beta_Casp"/>
</dbReference>
<dbReference type="InterPro" id="IPR036866">
    <property type="entry name" value="RibonucZ/Hydroxyglut_hydro"/>
</dbReference>
<dbReference type="InterPro" id="IPR050698">
    <property type="entry name" value="MBL"/>
</dbReference>
<dbReference type="InterPro" id="IPR011108">
    <property type="entry name" value="RMMBL"/>
</dbReference>
<protein>
    <submittedName>
        <fullName evidence="3">Beta-lactamase domain-containing protein</fullName>
    </submittedName>
</protein>
<accession>T1BPG5</accession>
<feature type="non-terminal residue" evidence="3">
    <location>
        <position position="131"/>
    </location>
</feature>
<keyword evidence="1" id="KW-0378">Hydrolase</keyword>
<reference evidence="3" key="2">
    <citation type="journal article" date="2014" name="ISME J.">
        <title>Microbial stratification in low pH oxic and suboxic macroscopic growths along an acid mine drainage.</title>
        <authorList>
            <person name="Mendez-Garcia C."/>
            <person name="Mesa V."/>
            <person name="Sprenger R.R."/>
            <person name="Richter M."/>
            <person name="Diez M.S."/>
            <person name="Solano J."/>
            <person name="Bargiela R."/>
            <person name="Golyshina O.V."/>
            <person name="Manteca A."/>
            <person name="Ramos J.L."/>
            <person name="Gallego J.R."/>
            <person name="Llorente I."/>
            <person name="Martins Dos Santos V.A."/>
            <person name="Jensen O.N."/>
            <person name="Pelaez A.I."/>
            <person name="Sanchez J."/>
            <person name="Ferrer M."/>
        </authorList>
    </citation>
    <scope>NUCLEOTIDE SEQUENCE</scope>
</reference>
<dbReference type="Pfam" id="PF07521">
    <property type="entry name" value="RMMBL"/>
    <property type="match status" value="1"/>
</dbReference>
<organism evidence="3">
    <name type="scientific">mine drainage metagenome</name>
    <dbReference type="NCBI Taxonomy" id="410659"/>
    <lineage>
        <taxon>unclassified sequences</taxon>
        <taxon>metagenomes</taxon>
        <taxon>ecological metagenomes</taxon>
    </lineage>
</organism>
<comment type="caution">
    <text evidence="3">The sequence shown here is derived from an EMBL/GenBank/DDBJ whole genome shotgun (WGS) entry which is preliminary data.</text>
</comment>